<evidence type="ECO:0000256" key="1">
    <source>
        <dbReference type="SAM" id="MobiDB-lite"/>
    </source>
</evidence>
<dbReference type="Proteomes" id="UP000011532">
    <property type="component" value="Unassembled WGS sequence"/>
</dbReference>
<feature type="region of interest" description="Disordered" evidence="1">
    <location>
        <begin position="1"/>
        <end position="21"/>
    </location>
</feature>
<proteinExistence type="predicted"/>
<name>A0A384KV94_HALVD</name>
<reference evidence="2 3" key="2">
    <citation type="journal article" date="2014" name="PLoS Genet.">
        <title>Phylogenetically driven sequencing of extremely halophilic archaea reveals strategies for static and dynamic osmo-response.</title>
        <authorList>
            <person name="Becker E.A."/>
            <person name="Seitzer P.M."/>
            <person name="Tritt A."/>
            <person name="Larsen D."/>
            <person name="Krusor M."/>
            <person name="Yao A.I."/>
            <person name="Wu D."/>
            <person name="Madern D."/>
            <person name="Eisen J.A."/>
            <person name="Darling A.E."/>
            <person name="Facciotti M.T."/>
        </authorList>
    </citation>
    <scope>NUCLEOTIDE SEQUENCE [LARGE SCALE GENOMIC DNA]</scope>
    <source>
        <strain evidence="3">ATCC 29605 / DSM 3757 / JCM 8879 / NBRC 14742 / NCIMB 2012 / VKM B-1768 / DS2</strain>
    </source>
</reference>
<dbReference type="AlphaFoldDB" id="A0A384KV94"/>
<comment type="caution">
    <text evidence="2">The sequence shown here is derived from an EMBL/GenBank/DDBJ whole genome shotgun (WGS) entry which is preliminary data.</text>
</comment>
<evidence type="ECO:0000313" key="3">
    <source>
        <dbReference type="Proteomes" id="UP000011532"/>
    </source>
</evidence>
<accession>A0A384KV94</accession>
<dbReference type="EMBL" id="AOHU01000108">
    <property type="protein sequence ID" value="ELY23367.1"/>
    <property type="molecule type" value="Genomic_DNA"/>
</dbReference>
<gene>
    <name evidence="2" type="ORF">C498_19564</name>
</gene>
<sequence length="80" mass="8390">MIFVGPERGGSSTALRKGPSIAMTEAKTTGVTTRIATDAAQFDKGDESTCEVCLLRPAVGVDAETRLSACRKCAALEVDR</sequence>
<reference evidence="3" key="1">
    <citation type="submission" date="2012-11" db="EMBL/GenBank/DDBJ databases">
        <authorList>
            <person name="Becker E.A."/>
            <person name="Seitzer P."/>
            <person name="Tritt A."/>
            <person name="Larsen D."/>
            <person name="Yao A."/>
            <person name="Wu D."/>
            <person name="Darling A."/>
            <person name="Eisen J.A."/>
            <person name="Facciotti M.T."/>
        </authorList>
    </citation>
    <scope>NUCLEOTIDE SEQUENCE [LARGE SCALE GENOMIC DNA]</scope>
    <source>
        <strain evidence="3">ATCC 29605 / DSM 3757 / JCM 8879 / NBRC 14742 / NCIMB 2012 / VKM B-1768 / DS2</strain>
    </source>
</reference>
<evidence type="ECO:0000313" key="2">
    <source>
        <dbReference type="EMBL" id="ELY23367.1"/>
    </source>
</evidence>
<organism evidence="2 3">
    <name type="scientific">Haloferax volcanii (strain ATCC 29605 / DSM 3757 / JCM 8879 / NBRC 14742 / NCIMB 2012 / VKM B-1768 / DS2)</name>
    <name type="common">Halobacterium volcanii</name>
    <dbReference type="NCBI Taxonomy" id="309800"/>
    <lineage>
        <taxon>Archaea</taxon>
        <taxon>Methanobacteriati</taxon>
        <taxon>Methanobacteriota</taxon>
        <taxon>Stenosarchaea group</taxon>
        <taxon>Halobacteria</taxon>
        <taxon>Halobacteriales</taxon>
        <taxon>Haloferacaceae</taxon>
        <taxon>Haloferax</taxon>
    </lineage>
</organism>
<dbReference type="OrthoDB" id="372876at2157"/>
<protein>
    <submittedName>
        <fullName evidence="2">Uncharacterized protein</fullName>
    </submittedName>
</protein>